<feature type="compositionally biased region" description="Basic and acidic residues" evidence="2">
    <location>
        <begin position="1"/>
        <end position="11"/>
    </location>
</feature>
<evidence type="ECO:0000256" key="1">
    <source>
        <dbReference type="ARBA" id="ARBA00022679"/>
    </source>
</evidence>
<dbReference type="Proteomes" id="UP000198500">
    <property type="component" value="Unassembled WGS sequence"/>
</dbReference>
<dbReference type="InterPro" id="IPR003673">
    <property type="entry name" value="CoA-Trfase_fam_III"/>
</dbReference>
<dbReference type="InterPro" id="IPR050483">
    <property type="entry name" value="CoA-transferase_III_domain"/>
</dbReference>
<keyword evidence="4" id="KW-1185">Reference proteome</keyword>
<dbReference type="PANTHER" id="PTHR48207">
    <property type="entry name" value="SUCCINATE--HYDROXYMETHYLGLUTARATE COA-TRANSFERASE"/>
    <property type="match status" value="1"/>
</dbReference>
<name>A0A1H2UTF3_9GAMM</name>
<dbReference type="InterPro" id="IPR023606">
    <property type="entry name" value="CoA-Trfase_III_dom_1_sf"/>
</dbReference>
<protein>
    <submittedName>
        <fullName evidence="3">Formyl-CoA transferase</fullName>
    </submittedName>
</protein>
<dbReference type="GO" id="GO:0008410">
    <property type="term" value="F:CoA-transferase activity"/>
    <property type="evidence" value="ECO:0007669"/>
    <property type="project" value="TreeGrafter"/>
</dbReference>
<evidence type="ECO:0000313" key="4">
    <source>
        <dbReference type="Proteomes" id="UP000198500"/>
    </source>
</evidence>
<dbReference type="Pfam" id="PF02515">
    <property type="entry name" value="CoA_transf_3"/>
    <property type="match status" value="1"/>
</dbReference>
<sequence length="415" mass="45284">MSERNTNRHASDPNGPLVPQTPLSDLKVIELGQLIAGPYCGQVLADFGADVVKIEPPGKGDAMRQWGEADANGDPLWWNVIARNKRSLTLDLRQTRGQEILRDLAGQADILIENFRPGTMERWGLDYATLSQDNPGLIMVSVTGFGQDGPYASRAGFASVCEAMGGLRYLSGYPDRPPVRVGISLGDTLAGLHGAMGALVALHNRERTGRGQVVDSAIFESVLAMMESLVPDYARTGKIRERSGSFLPKIAPSNAYPSRDGRDVIIGANQDTVFQRLCQIMGQPRLAEHPDYATHRARGENQQAIDDLVAAWTQQHDAQDIVDWLAEAGVPAGLVYRAPDMLDDPHFQARESIVDVPDRHGKPLPMQNVFPKLSESPGRIHHVGPDLGEHTDTILSDWLGMDNETLDALRAANVI</sequence>
<dbReference type="STRING" id="574349.SAMN05443545_102237"/>
<dbReference type="InterPro" id="IPR044855">
    <property type="entry name" value="CoA-Trfase_III_dom3_sf"/>
</dbReference>
<accession>A0A1H2UTF3</accession>
<dbReference type="PANTHER" id="PTHR48207:SF3">
    <property type="entry name" value="SUCCINATE--HYDROXYMETHYLGLUTARATE COA-TRANSFERASE"/>
    <property type="match status" value="1"/>
</dbReference>
<reference evidence="3 4" key="1">
    <citation type="submission" date="2016-10" db="EMBL/GenBank/DDBJ databases">
        <authorList>
            <person name="de Groot N.N."/>
        </authorList>
    </citation>
    <scope>NUCLEOTIDE SEQUENCE [LARGE SCALE GENOMIC DNA]</scope>
    <source>
        <strain evidence="3 4">DSM 19219</strain>
    </source>
</reference>
<dbReference type="Gene3D" id="3.30.1540.10">
    <property type="entry name" value="formyl-coa transferase, domain 3"/>
    <property type="match status" value="1"/>
</dbReference>
<evidence type="ECO:0000313" key="3">
    <source>
        <dbReference type="EMBL" id="SDW59345.1"/>
    </source>
</evidence>
<evidence type="ECO:0000256" key="2">
    <source>
        <dbReference type="SAM" id="MobiDB-lite"/>
    </source>
</evidence>
<feature type="region of interest" description="Disordered" evidence="2">
    <location>
        <begin position="1"/>
        <end position="21"/>
    </location>
</feature>
<dbReference type="AlphaFoldDB" id="A0A1H2UTF3"/>
<proteinExistence type="predicted"/>
<organism evidence="3 4">
    <name type="scientific">Aidingimonas halophila</name>
    <dbReference type="NCBI Taxonomy" id="574349"/>
    <lineage>
        <taxon>Bacteria</taxon>
        <taxon>Pseudomonadati</taxon>
        <taxon>Pseudomonadota</taxon>
        <taxon>Gammaproteobacteria</taxon>
        <taxon>Oceanospirillales</taxon>
        <taxon>Halomonadaceae</taxon>
        <taxon>Aidingimonas</taxon>
    </lineage>
</organism>
<dbReference type="SUPFAM" id="SSF89796">
    <property type="entry name" value="CoA-transferase family III (CaiB/BaiF)"/>
    <property type="match status" value="1"/>
</dbReference>
<dbReference type="EMBL" id="FNNI01000002">
    <property type="protein sequence ID" value="SDW59345.1"/>
    <property type="molecule type" value="Genomic_DNA"/>
</dbReference>
<keyword evidence="1 3" id="KW-0808">Transferase</keyword>
<dbReference type="Gene3D" id="3.40.50.10540">
    <property type="entry name" value="Crotonobetainyl-coa:carnitine coa-transferase, domain 1"/>
    <property type="match status" value="1"/>
</dbReference>
<dbReference type="RefSeq" id="WP_092568315.1">
    <property type="nucleotide sequence ID" value="NZ_BMXH01000002.1"/>
</dbReference>
<dbReference type="OrthoDB" id="9058532at2"/>
<gene>
    <name evidence="3" type="ORF">SAMN05443545_102237</name>
</gene>